<dbReference type="EMBL" id="JACHHI010000002">
    <property type="protein sequence ID" value="MBB6477368.1"/>
    <property type="molecule type" value="Genomic_DNA"/>
</dbReference>
<organism evidence="1 2">
    <name type="scientific">Negativicoccus succinicivorans</name>
    <dbReference type="NCBI Taxonomy" id="620903"/>
    <lineage>
        <taxon>Bacteria</taxon>
        <taxon>Bacillati</taxon>
        <taxon>Bacillota</taxon>
        <taxon>Negativicutes</taxon>
        <taxon>Veillonellales</taxon>
        <taxon>Veillonellaceae</taxon>
        <taxon>Negativicoccus</taxon>
    </lineage>
</organism>
<accession>A0A841R3F6</accession>
<sequence>MYMLFFSVPIFSLNAAYGVFFITGNESEKDFTFCLL</sequence>
<dbReference type="Proteomes" id="UP000591941">
    <property type="component" value="Unassembled WGS sequence"/>
</dbReference>
<reference evidence="1 2" key="1">
    <citation type="submission" date="2020-08" db="EMBL/GenBank/DDBJ databases">
        <title>Genomic Encyclopedia of Type Strains, Phase IV (KMG-IV): sequencing the most valuable type-strain genomes for metagenomic binning, comparative biology and taxonomic classification.</title>
        <authorList>
            <person name="Goeker M."/>
        </authorList>
    </citation>
    <scope>NUCLEOTIDE SEQUENCE [LARGE SCALE GENOMIC DNA]</scope>
    <source>
        <strain evidence="1 2">DSM 21255</strain>
    </source>
</reference>
<keyword evidence="2" id="KW-1185">Reference proteome</keyword>
<proteinExistence type="predicted"/>
<evidence type="ECO:0000313" key="2">
    <source>
        <dbReference type="Proteomes" id="UP000591941"/>
    </source>
</evidence>
<name>A0A841R3F6_9FIRM</name>
<gene>
    <name evidence="1" type="ORF">HNR45_000398</name>
</gene>
<evidence type="ECO:0000313" key="1">
    <source>
        <dbReference type="EMBL" id="MBB6477368.1"/>
    </source>
</evidence>
<protein>
    <submittedName>
        <fullName evidence="1">Uncharacterized protein</fullName>
    </submittedName>
</protein>
<comment type="caution">
    <text evidence="1">The sequence shown here is derived from an EMBL/GenBank/DDBJ whole genome shotgun (WGS) entry which is preliminary data.</text>
</comment>
<dbReference type="AlphaFoldDB" id="A0A841R3F6"/>